<dbReference type="SUPFAM" id="SSF81296">
    <property type="entry name" value="E set domains"/>
    <property type="match status" value="1"/>
</dbReference>
<dbReference type="InterPro" id="IPR006047">
    <property type="entry name" value="GH13_cat_dom"/>
</dbReference>
<evidence type="ECO:0000313" key="4">
    <source>
        <dbReference type="Proteomes" id="UP001597013"/>
    </source>
</evidence>
<dbReference type="InterPro" id="IPR017853">
    <property type="entry name" value="GH"/>
</dbReference>
<evidence type="ECO:0000313" key="3">
    <source>
        <dbReference type="EMBL" id="MFD1062998.1"/>
    </source>
</evidence>
<dbReference type="Gene3D" id="2.60.40.10">
    <property type="entry name" value="Immunoglobulins"/>
    <property type="match status" value="1"/>
</dbReference>
<evidence type="ECO:0000256" key="1">
    <source>
        <dbReference type="ARBA" id="ARBA00022729"/>
    </source>
</evidence>
<feature type="domain" description="Glycosyl hydrolase family 13 catalytic" evidence="2">
    <location>
        <begin position="399"/>
        <end position="810"/>
    </location>
</feature>
<dbReference type="EMBL" id="JBHTJL010000009">
    <property type="protein sequence ID" value="MFD1062998.1"/>
    <property type="molecule type" value="Genomic_DNA"/>
</dbReference>
<dbReference type="InterPro" id="IPR014756">
    <property type="entry name" value="Ig_E-set"/>
</dbReference>
<dbReference type="NCBIfam" id="TIGR04183">
    <property type="entry name" value="Por_Secre_tail"/>
    <property type="match status" value="1"/>
</dbReference>
<dbReference type="Pfam" id="PF18962">
    <property type="entry name" value="Por_Secre_tail"/>
    <property type="match status" value="1"/>
</dbReference>
<keyword evidence="3" id="KW-0378">Hydrolase</keyword>
<protein>
    <submittedName>
        <fullName evidence="3">Alpha-amylase family glycosyl hydrolase</fullName>
    </submittedName>
</protein>
<organism evidence="3 4">
    <name type="scientific">Winogradskyella litorisediminis</name>
    <dbReference type="NCBI Taxonomy" id="1156618"/>
    <lineage>
        <taxon>Bacteria</taxon>
        <taxon>Pseudomonadati</taxon>
        <taxon>Bacteroidota</taxon>
        <taxon>Flavobacteriia</taxon>
        <taxon>Flavobacteriales</taxon>
        <taxon>Flavobacteriaceae</taxon>
        <taxon>Winogradskyella</taxon>
    </lineage>
</organism>
<dbReference type="RefSeq" id="WP_386129354.1">
    <property type="nucleotide sequence ID" value="NZ_JBHTJL010000009.1"/>
</dbReference>
<dbReference type="PANTHER" id="PTHR10357">
    <property type="entry name" value="ALPHA-AMYLASE FAMILY MEMBER"/>
    <property type="match status" value="1"/>
</dbReference>
<comment type="caution">
    <text evidence="3">The sequence shown here is derived from an EMBL/GenBank/DDBJ whole genome shotgun (WGS) entry which is preliminary data.</text>
</comment>
<keyword evidence="1" id="KW-0732">Signal</keyword>
<gene>
    <name evidence="3" type="ORF">ACFQ1Q_07045</name>
</gene>
<proteinExistence type="predicted"/>
<keyword evidence="4" id="KW-1185">Reference proteome</keyword>
<dbReference type="Pfam" id="PF00128">
    <property type="entry name" value="Alpha-amylase"/>
    <property type="match status" value="1"/>
</dbReference>
<accession>A0ABW3N6N7</accession>
<dbReference type="InterPro" id="IPR026444">
    <property type="entry name" value="Secre_tail"/>
</dbReference>
<dbReference type="Gene3D" id="3.20.20.80">
    <property type="entry name" value="Glycosidases"/>
    <property type="match status" value="1"/>
</dbReference>
<dbReference type="SMART" id="SM00642">
    <property type="entry name" value="Aamy"/>
    <property type="match status" value="1"/>
</dbReference>
<reference evidence="4" key="1">
    <citation type="journal article" date="2019" name="Int. J. Syst. Evol. Microbiol.">
        <title>The Global Catalogue of Microorganisms (GCM) 10K type strain sequencing project: providing services to taxonomists for standard genome sequencing and annotation.</title>
        <authorList>
            <consortium name="The Broad Institute Genomics Platform"/>
            <consortium name="The Broad Institute Genome Sequencing Center for Infectious Disease"/>
            <person name="Wu L."/>
            <person name="Ma J."/>
        </authorList>
    </citation>
    <scope>NUCLEOTIDE SEQUENCE [LARGE SCALE GENOMIC DNA]</scope>
    <source>
        <strain evidence="4">CCUG 62215</strain>
    </source>
</reference>
<sequence>MKRILLIICLVIYQLGTSQQQDVIYEISPCSFDVDDSITITIQGSSLDEAPWGITNGANNGLYLWAWRNTVSDTGNNNDINAPSNGAWTSSNEANRFTFDSTNDIYTFTLTPQTFYGTSDIGNIGFLVKPKDGNDGQSQDIEVGIGESAFTATLTSPSTNTLIISSGDNVTISASNTCGLANYSLSINGGTPIVSNNVETFSYTDTSINTNRAYSLTITQGAEVRTLSVTAVLNPSTVSETIPSGLIEGINYDSNDDTKATLVLNAPGKDYIYVAGSFNNYQPTGSFAMKKDSSTGSDLFFLELTNLSPGQIYTYQYWVVDETPIANSPSLVKTADPYSTLVLSNFDDPFIPASTYPNLPAYPAGQNREVTVLQTAKPEYNWQVNNFQKPKIEDLVVYEVLVRDFDANRNYQNLIDRIDYFKGLNINAIHLMPVMEFEGNESWGYNTSFHMALDKFYGTEDKLKEFIDLCHQNGIAVILDVVLNHAFGRNPWVRMWMTDPDGDGWGDPSIENPYFNVNAKHSFNVGYDFSHTEELPNTPSASSNDDTNPIVNQYVERVIKHWVEEFKIDGFRWDLTKGFTQNCSGGDDNCTNTYQQDRIDILRSYADYAWSLDPTHYTIFEHLGDANEESQWANYRLNEGKGIMMWGKMTDPYSVLSRGYPNDPNGTNNGASGDLTGVGHNSRGFQGKRLLGYAESHDEERVMYYTLQNGNPFGSAPAQGNLANASKRAATVAATLFSVPGPKMIWHFGDLGMDNSIFTCSNGSVNTDDDPSPGDCKLDTKPQPQWIENWLTDPNRSEIYDAYSRLIALKINEPIFEKDYAISPNGNNLRQRIYVFDNSNPGNSSSTELLNVVVLANFAVASQNITPDFPYTGEWYDLMDETGSTFINVTNTSDQISIPAGEFRIFGNAPAQALSTTDFNLDDIKLFPNPASTSFSINLDVSQVGIFDITGKNIQSFKGNFSSNTAFNIENLKAGIYLVNVATKENRTKTFKLIKQ</sequence>
<dbReference type="CDD" id="cd11350">
    <property type="entry name" value="AmyAc_4"/>
    <property type="match status" value="1"/>
</dbReference>
<evidence type="ECO:0000259" key="2">
    <source>
        <dbReference type="SMART" id="SM00642"/>
    </source>
</evidence>
<dbReference type="InterPro" id="IPR013783">
    <property type="entry name" value="Ig-like_fold"/>
</dbReference>
<dbReference type="Proteomes" id="UP001597013">
    <property type="component" value="Unassembled WGS sequence"/>
</dbReference>
<dbReference type="GO" id="GO:0016787">
    <property type="term" value="F:hydrolase activity"/>
    <property type="evidence" value="ECO:0007669"/>
    <property type="project" value="UniProtKB-KW"/>
</dbReference>
<dbReference type="SUPFAM" id="SSF51445">
    <property type="entry name" value="(Trans)glycosidases"/>
    <property type="match status" value="1"/>
</dbReference>
<name>A0ABW3N6N7_9FLAO</name>